<keyword evidence="2" id="KW-1185">Reference proteome</keyword>
<dbReference type="InterPro" id="IPR011009">
    <property type="entry name" value="Kinase-like_dom_sf"/>
</dbReference>
<reference evidence="1" key="1">
    <citation type="submission" date="2021-03" db="EMBL/GenBank/DDBJ databases">
        <title>Revisited historic fungal species revealed as producer of novel bioactive compounds through whole genome sequencing and comparative genomics.</title>
        <authorList>
            <person name="Vignolle G.A."/>
            <person name="Hochenegger N."/>
            <person name="Mach R.L."/>
            <person name="Mach-Aigner A.R."/>
            <person name="Javad Rahimi M."/>
            <person name="Salim K.A."/>
            <person name="Chan C.M."/>
            <person name="Lim L.B.L."/>
            <person name="Cai F."/>
            <person name="Druzhinina I.S."/>
            <person name="U'Ren J.M."/>
            <person name="Derntl C."/>
        </authorList>
    </citation>
    <scope>NUCLEOTIDE SEQUENCE</scope>
    <source>
        <strain evidence="1">TUCIM 5799</strain>
    </source>
</reference>
<dbReference type="EMBL" id="JAFIMR010000137">
    <property type="protein sequence ID" value="KAI1846436.1"/>
    <property type="molecule type" value="Genomic_DNA"/>
</dbReference>
<comment type="caution">
    <text evidence="1">The sequence shown here is derived from an EMBL/GenBank/DDBJ whole genome shotgun (WGS) entry which is preliminary data.</text>
</comment>
<name>A0A9P9W7J5_9PEZI</name>
<organism evidence="1 2">
    <name type="scientific">Neoarthrinium moseri</name>
    <dbReference type="NCBI Taxonomy" id="1658444"/>
    <lineage>
        <taxon>Eukaryota</taxon>
        <taxon>Fungi</taxon>
        <taxon>Dikarya</taxon>
        <taxon>Ascomycota</taxon>
        <taxon>Pezizomycotina</taxon>
        <taxon>Sordariomycetes</taxon>
        <taxon>Xylariomycetidae</taxon>
        <taxon>Amphisphaeriales</taxon>
        <taxon>Apiosporaceae</taxon>
        <taxon>Neoarthrinium</taxon>
    </lineage>
</organism>
<evidence type="ECO:0000313" key="2">
    <source>
        <dbReference type="Proteomes" id="UP000829685"/>
    </source>
</evidence>
<accession>A0A9P9W7J5</accession>
<protein>
    <submittedName>
        <fullName evidence="1">Uncharacterized protein</fullName>
    </submittedName>
</protein>
<dbReference type="Proteomes" id="UP000829685">
    <property type="component" value="Unassembled WGS sequence"/>
</dbReference>
<gene>
    <name evidence="1" type="ORF">JX265_014039</name>
</gene>
<sequence length="260" mass="29352">MSLHRKPGFHRGCDLVVARAYPLITINGYPESNYEKVQQTGTGWIGVPWRDRGRLVQVEHASHMTITDFESLVNLRHLHVAPFLGLYYNRTSTDIVYERLDLDLLDICPLASEAEVASVLAQMLSAITHLLSSPVDARIASVRISMFGLVKLILDFRHKPTTDIIHRNVMQRFMVSYIEQVAKVACPRSHVWTFDAADFLDILYAGELPPLCVRTWQLLTNRSADTGKHPFLAKSRGPAALRGPVQLYMRKLTATYTHGS</sequence>
<proteinExistence type="predicted"/>
<evidence type="ECO:0000313" key="1">
    <source>
        <dbReference type="EMBL" id="KAI1846436.1"/>
    </source>
</evidence>
<dbReference type="SUPFAM" id="SSF56112">
    <property type="entry name" value="Protein kinase-like (PK-like)"/>
    <property type="match status" value="1"/>
</dbReference>
<dbReference type="AlphaFoldDB" id="A0A9P9W7J5"/>